<keyword evidence="3 7" id="KW-0547">Nucleotide-binding</keyword>
<comment type="miscellaneous">
    <text evidence="7">The a and c carboxylates of cobyrinate are activated for nucleophilic attack via formation of a phosphorylated intermediate by ATP. CbiA catalyzes first the amidation of the c-carboxylate, and then that of the a-carboxylate.</text>
</comment>
<organism evidence="10 11">
    <name type="scientific">Desulforudis audaxviator (strain MP104C)</name>
    <dbReference type="NCBI Taxonomy" id="477974"/>
    <lineage>
        <taxon>Bacteria</taxon>
        <taxon>Bacillati</taxon>
        <taxon>Bacillota</taxon>
        <taxon>Clostridia</taxon>
        <taxon>Thermoanaerobacterales</taxon>
        <taxon>Candidatus Desulforudaceae</taxon>
        <taxon>Candidatus Desulforudis</taxon>
    </lineage>
</organism>
<evidence type="ECO:0000256" key="2">
    <source>
        <dbReference type="ARBA" id="ARBA00022598"/>
    </source>
</evidence>
<dbReference type="EMBL" id="CP000860">
    <property type="protein sequence ID" value="ACA60343.1"/>
    <property type="molecule type" value="Genomic_DNA"/>
</dbReference>
<dbReference type="KEGG" id="dau:Daud_1850"/>
<dbReference type="PROSITE" id="PS51274">
    <property type="entry name" value="GATASE_COBBQ"/>
    <property type="match status" value="1"/>
</dbReference>
<evidence type="ECO:0000256" key="6">
    <source>
        <dbReference type="ARBA" id="ARBA00022962"/>
    </source>
</evidence>
<feature type="active site" description="Nucleophile" evidence="7">
    <location>
        <position position="334"/>
    </location>
</feature>
<comment type="function">
    <text evidence="7">Catalyzes the ATP-dependent amidation of the two carboxylate groups at positions a and c of cobyrinate, using either L-glutamine or ammonia as the nitrogen source.</text>
</comment>
<dbReference type="PANTHER" id="PTHR43873">
    <property type="entry name" value="COBYRINATE A,C-DIAMIDE SYNTHASE"/>
    <property type="match status" value="1"/>
</dbReference>
<name>B1I5R4_DESAP</name>
<sequence>MINVPRLLVAAPSSGQGKTTLTLGLLRALRRRGLAVQPFKAGPDYIDPGHHTRAAGRASRNLDTWLIGDEASRELFQRAVAGTDIAILEGVMGLYDGLGDGTTRASSAELAKMLRAPVILVVDISRQGASAAAVVLGFKALDPEVHVAGVILNRAGSARHAGLVTEAVARYCRVPVLGVIPREEKLKIPERHLGLFTGAESDWETVYERLADIVEQHVDLAVLQRLAGTAPALPRVNPRIFAGDASAGTVRVGVARDEAFSFLYADNLDILRHHGAEPIFFSPLHDDRLPHGCALLYFGGGYPELYAGALASNRAMLTTVRSYAAAGGRIYGECGGLIYLGEGLTDLEGRYHPMVGLLPVRAGMAGRRLSLGYVVARALYDNLILRAGEEVRGHVFHYSEADPVPGSRACLVVRQAYGMQARKEGWQAGSVFGSYLHLHFASARQVLQRLLEKQ</sequence>
<dbReference type="CDD" id="cd03130">
    <property type="entry name" value="GATase1_CobB"/>
    <property type="match status" value="1"/>
</dbReference>
<comment type="pathway">
    <text evidence="7">Cofactor biosynthesis; adenosylcobalamin biosynthesis; cob(II)yrinate a,c-diamide from sirohydrochlorin (anaerobic route): step 10/10.</text>
</comment>
<feature type="site" description="Increases nucleophilicity of active site Cys" evidence="7">
    <location>
        <position position="437"/>
    </location>
</feature>
<accession>B1I5R4</accession>
<gene>
    <name evidence="7" type="primary">cbiA</name>
    <name evidence="10" type="ordered locus">Daud_1850</name>
</gene>
<dbReference type="EC" id="6.3.5.11" evidence="7"/>
<dbReference type="Proteomes" id="UP000008544">
    <property type="component" value="Chromosome"/>
</dbReference>
<dbReference type="NCBIfam" id="TIGR00379">
    <property type="entry name" value="cobB"/>
    <property type="match status" value="1"/>
</dbReference>
<evidence type="ECO:0000259" key="9">
    <source>
        <dbReference type="Pfam" id="PF07685"/>
    </source>
</evidence>
<comment type="catalytic activity">
    <reaction evidence="7">
        <text>cob(II)yrinate + 2 L-glutamine + 2 ATP + 2 H2O = cob(II)yrinate a,c diamide + 2 L-glutamate + 2 ADP + 2 phosphate + 2 H(+)</text>
        <dbReference type="Rhea" id="RHEA:26289"/>
        <dbReference type="ChEBI" id="CHEBI:15377"/>
        <dbReference type="ChEBI" id="CHEBI:15378"/>
        <dbReference type="ChEBI" id="CHEBI:29985"/>
        <dbReference type="ChEBI" id="CHEBI:30616"/>
        <dbReference type="ChEBI" id="CHEBI:43474"/>
        <dbReference type="ChEBI" id="CHEBI:58359"/>
        <dbReference type="ChEBI" id="CHEBI:58537"/>
        <dbReference type="ChEBI" id="CHEBI:58894"/>
        <dbReference type="ChEBI" id="CHEBI:456216"/>
        <dbReference type="EC" id="6.3.5.11"/>
    </reaction>
</comment>
<comment type="domain">
    <text evidence="7">Comprises of two domains. The C-terminal domain contains the binding site for glutamine and catalyzes the hydrolysis of this substrate to glutamate and ammonia. The N-terminal domain is anticipated to bind ATP and cobyrinate and catalyzes the ultimate synthesis of the diamide product. The ammonia produced via the glutaminase domain is probably translocated to the adjacent domain via a molecular tunnel, where it reacts with an activated intermediate.</text>
</comment>
<evidence type="ECO:0000256" key="5">
    <source>
        <dbReference type="ARBA" id="ARBA00022842"/>
    </source>
</evidence>
<reference evidence="10 11" key="2">
    <citation type="journal article" date="2008" name="Science">
        <title>Environmental genomics reveals a single-species ecosystem deep within Earth.</title>
        <authorList>
            <person name="Chivian D."/>
            <person name="Brodie E.L."/>
            <person name="Alm E.J."/>
            <person name="Culley D.E."/>
            <person name="Dehal P.S."/>
            <person name="Desantis T.Z."/>
            <person name="Gihring T.M."/>
            <person name="Lapidus A."/>
            <person name="Lin L.H."/>
            <person name="Lowry S.R."/>
            <person name="Moser D.P."/>
            <person name="Richardson P.M."/>
            <person name="Southam G."/>
            <person name="Wanger G."/>
            <person name="Pratt L.M."/>
            <person name="Andersen G.L."/>
            <person name="Hazen T.C."/>
            <person name="Brockman F.J."/>
            <person name="Arkin A.P."/>
            <person name="Onstott T.C."/>
        </authorList>
    </citation>
    <scope>NUCLEOTIDE SEQUENCE [LARGE SCALE GENOMIC DNA]</scope>
    <source>
        <strain evidence="10 11">MP104C</strain>
    </source>
</reference>
<dbReference type="SUPFAM" id="SSF52540">
    <property type="entry name" value="P-loop containing nucleoside triphosphate hydrolases"/>
    <property type="match status" value="1"/>
</dbReference>
<dbReference type="SUPFAM" id="SSF52317">
    <property type="entry name" value="Class I glutamine amidotransferase-like"/>
    <property type="match status" value="1"/>
</dbReference>
<keyword evidence="11" id="KW-1185">Reference proteome</keyword>
<dbReference type="InterPro" id="IPR002586">
    <property type="entry name" value="CobQ/CobB/MinD/ParA_Nub-bd_dom"/>
</dbReference>
<dbReference type="RefSeq" id="WP_012302919.1">
    <property type="nucleotide sequence ID" value="NC_010424.1"/>
</dbReference>
<dbReference type="NCBIfam" id="NF002204">
    <property type="entry name" value="PRK01077.1"/>
    <property type="match status" value="1"/>
</dbReference>
<keyword evidence="4 7" id="KW-0067">ATP-binding</keyword>
<feature type="domain" description="CobB/CobQ-like glutamine amidotransferase" evidence="9">
    <location>
        <begin position="251"/>
        <end position="443"/>
    </location>
</feature>
<comment type="similarity">
    <text evidence="7">Belongs to the CobB/CbiA family.</text>
</comment>
<dbReference type="STRING" id="477974.Daud_1850"/>
<dbReference type="UniPathway" id="UPA00148">
    <property type="reaction ID" value="UER00231"/>
</dbReference>
<dbReference type="eggNOG" id="COG1797">
    <property type="taxonomic scope" value="Bacteria"/>
</dbReference>
<evidence type="ECO:0000256" key="4">
    <source>
        <dbReference type="ARBA" id="ARBA00022840"/>
    </source>
</evidence>
<dbReference type="GO" id="GO:0005524">
    <property type="term" value="F:ATP binding"/>
    <property type="evidence" value="ECO:0007669"/>
    <property type="project" value="UniProtKB-UniRule"/>
</dbReference>
<evidence type="ECO:0000313" key="10">
    <source>
        <dbReference type="EMBL" id="ACA60343.1"/>
    </source>
</evidence>
<evidence type="ECO:0000256" key="3">
    <source>
        <dbReference type="ARBA" id="ARBA00022741"/>
    </source>
</evidence>
<dbReference type="Gene3D" id="3.40.50.300">
    <property type="entry name" value="P-loop containing nucleotide triphosphate hydrolases"/>
    <property type="match status" value="2"/>
</dbReference>
<dbReference type="HOGENOM" id="CLU_022752_2_0_9"/>
<keyword evidence="7" id="KW-0169">Cobalamin biosynthesis</keyword>
<dbReference type="Gene3D" id="3.40.50.880">
    <property type="match status" value="1"/>
</dbReference>
<evidence type="ECO:0000313" key="11">
    <source>
        <dbReference type="Proteomes" id="UP000008544"/>
    </source>
</evidence>
<protein>
    <recommendedName>
        <fullName evidence="7">Cobyrinate a,c-diamide synthase</fullName>
        <ecNumber evidence="7">6.3.5.11</ecNumber>
    </recommendedName>
    <alternativeName>
        <fullName evidence="7">Cobyrinic acid a,c-diamide synthetase</fullName>
    </alternativeName>
</protein>
<keyword evidence="2 7" id="KW-0436">Ligase</keyword>
<dbReference type="InterPro" id="IPR027417">
    <property type="entry name" value="P-loop_NTPase"/>
</dbReference>
<feature type="domain" description="CobQ/CobB/MinD/ParA nucleotide binding" evidence="8">
    <location>
        <begin position="8"/>
        <end position="193"/>
    </location>
</feature>
<keyword evidence="5 7" id="KW-0460">Magnesium</keyword>
<reference evidence="11" key="1">
    <citation type="submission" date="2007-10" db="EMBL/GenBank/DDBJ databases">
        <title>Complete sequence of chromosome of Desulforudis audaxviator MP104C.</title>
        <authorList>
            <person name="Copeland A."/>
            <person name="Lucas S."/>
            <person name="Lapidus A."/>
            <person name="Barry K."/>
            <person name="Glavina del Rio T."/>
            <person name="Dalin E."/>
            <person name="Tice H."/>
            <person name="Bruce D."/>
            <person name="Pitluck S."/>
            <person name="Lowry S.R."/>
            <person name="Larimer F."/>
            <person name="Land M.L."/>
            <person name="Hauser L."/>
            <person name="Kyrpides N."/>
            <person name="Ivanova N.N."/>
            <person name="Richardson P."/>
        </authorList>
    </citation>
    <scope>NUCLEOTIDE SEQUENCE [LARGE SCALE GENOMIC DNA]</scope>
    <source>
        <strain evidence="11">MP104C</strain>
    </source>
</reference>
<dbReference type="HAMAP" id="MF_00027">
    <property type="entry name" value="CobB_CbiA"/>
    <property type="match status" value="1"/>
</dbReference>
<evidence type="ECO:0000259" key="8">
    <source>
        <dbReference type="Pfam" id="PF01656"/>
    </source>
</evidence>
<dbReference type="GO" id="GO:0042242">
    <property type="term" value="F:cobyrinic acid a,c-diamide synthase activity"/>
    <property type="evidence" value="ECO:0007669"/>
    <property type="project" value="UniProtKB-UniRule"/>
</dbReference>
<dbReference type="InterPro" id="IPR004484">
    <property type="entry name" value="CbiA/CobB_synth"/>
</dbReference>
<dbReference type="InterPro" id="IPR029062">
    <property type="entry name" value="Class_I_gatase-like"/>
</dbReference>
<dbReference type="Pfam" id="PF07685">
    <property type="entry name" value="GATase_3"/>
    <property type="match status" value="1"/>
</dbReference>
<dbReference type="PANTHER" id="PTHR43873:SF1">
    <property type="entry name" value="COBYRINATE A,C-DIAMIDE SYNTHASE"/>
    <property type="match status" value="1"/>
</dbReference>
<dbReference type="InterPro" id="IPR011698">
    <property type="entry name" value="GATase_3"/>
</dbReference>
<evidence type="ECO:0000256" key="1">
    <source>
        <dbReference type="ARBA" id="ARBA00001946"/>
    </source>
</evidence>
<comment type="cofactor">
    <cofactor evidence="1 7">
        <name>Mg(2+)</name>
        <dbReference type="ChEBI" id="CHEBI:18420"/>
    </cofactor>
</comment>
<dbReference type="Pfam" id="PF01656">
    <property type="entry name" value="CbiA"/>
    <property type="match status" value="1"/>
</dbReference>
<dbReference type="OrthoDB" id="9764035at2"/>
<dbReference type="GO" id="GO:0009236">
    <property type="term" value="P:cobalamin biosynthetic process"/>
    <property type="evidence" value="ECO:0007669"/>
    <property type="project" value="UniProtKB-UniRule"/>
</dbReference>
<evidence type="ECO:0000256" key="7">
    <source>
        <dbReference type="HAMAP-Rule" id="MF_00027"/>
    </source>
</evidence>
<dbReference type="AlphaFoldDB" id="B1I5R4"/>
<proteinExistence type="inferred from homology"/>
<keyword evidence="6 7" id="KW-0315">Glutamine amidotransferase</keyword>
<dbReference type="CDD" id="cd05388">
    <property type="entry name" value="CobB_N"/>
    <property type="match status" value="1"/>
</dbReference>